<accession>A0AAE0E9M0</accession>
<protein>
    <submittedName>
        <fullName evidence="1">Uncharacterized protein</fullName>
    </submittedName>
</protein>
<dbReference type="Proteomes" id="UP001281410">
    <property type="component" value="Unassembled WGS sequence"/>
</dbReference>
<dbReference type="PANTHER" id="PTHR36797:SF3">
    <property type="entry name" value="OS01G0258600 PROTEIN"/>
    <property type="match status" value="1"/>
</dbReference>
<dbReference type="EMBL" id="JANJYJ010000004">
    <property type="protein sequence ID" value="KAK3220131.1"/>
    <property type="molecule type" value="Genomic_DNA"/>
</dbReference>
<proteinExistence type="predicted"/>
<gene>
    <name evidence="1" type="ORF">Dsin_014101</name>
</gene>
<sequence length="161" mass="17938">MHSSPCWLRGGGGKLTRFIYRKGKSLLRFSLSLSLSDLHSRSLSPGSKLLTETVPVICVFELAELSYKFATVGTWEVNSRKILSNFQGNDWRAIGGESQKDPSAGVKSVPEYYFLRRRSLPSAIAFYRSCIAVGIGTGMLLEIQINKKVKEDGGVIWEFDK</sequence>
<dbReference type="PANTHER" id="PTHR36797">
    <property type="entry name" value="OS01G0258600 PROTEIN"/>
    <property type="match status" value="1"/>
</dbReference>
<dbReference type="AlphaFoldDB" id="A0AAE0E9M0"/>
<evidence type="ECO:0000313" key="1">
    <source>
        <dbReference type="EMBL" id="KAK3220131.1"/>
    </source>
</evidence>
<name>A0AAE0E9M0_9ROSI</name>
<evidence type="ECO:0000313" key="2">
    <source>
        <dbReference type="Proteomes" id="UP001281410"/>
    </source>
</evidence>
<organism evidence="1 2">
    <name type="scientific">Dipteronia sinensis</name>
    <dbReference type="NCBI Taxonomy" id="43782"/>
    <lineage>
        <taxon>Eukaryota</taxon>
        <taxon>Viridiplantae</taxon>
        <taxon>Streptophyta</taxon>
        <taxon>Embryophyta</taxon>
        <taxon>Tracheophyta</taxon>
        <taxon>Spermatophyta</taxon>
        <taxon>Magnoliopsida</taxon>
        <taxon>eudicotyledons</taxon>
        <taxon>Gunneridae</taxon>
        <taxon>Pentapetalae</taxon>
        <taxon>rosids</taxon>
        <taxon>malvids</taxon>
        <taxon>Sapindales</taxon>
        <taxon>Sapindaceae</taxon>
        <taxon>Hippocastanoideae</taxon>
        <taxon>Acereae</taxon>
        <taxon>Dipteronia</taxon>
    </lineage>
</organism>
<comment type="caution">
    <text evidence="1">The sequence shown here is derived from an EMBL/GenBank/DDBJ whole genome shotgun (WGS) entry which is preliminary data.</text>
</comment>
<keyword evidence="2" id="KW-1185">Reference proteome</keyword>
<reference evidence="1" key="1">
    <citation type="journal article" date="2023" name="Plant J.">
        <title>Genome sequences and population genomics provide insights into the demographic history, inbreeding, and mutation load of two 'living fossil' tree species of Dipteronia.</title>
        <authorList>
            <person name="Feng Y."/>
            <person name="Comes H.P."/>
            <person name="Chen J."/>
            <person name="Zhu S."/>
            <person name="Lu R."/>
            <person name="Zhang X."/>
            <person name="Li P."/>
            <person name="Qiu J."/>
            <person name="Olsen K.M."/>
            <person name="Qiu Y."/>
        </authorList>
    </citation>
    <scope>NUCLEOTIDE SEQUENCE</scope>
    <source>
        <strain evidence="1">NBL</strain>
    </source>
</reference>